<dbReference type="Pfam" id="PF03863">
    <property type="entry name" value="Phage_mat-A"/>
    <property type="match status" value="1"/>
</dbReference>
<keyword evidence="4" id="KW-0946">Virion</keyword>
<sequence length="406" mass="44729">MVVAFFFPRRRVRDTFSDGLTGQSRGSTFGAWVPYDQPGQINEECIDSVHPFDPRGRATRGDVGGPFELTRTETTYGSTYSLNNSLCVGTVGAKGYSGWLARYNGTSMISVSSLQAWSATAVARSTPTSPVSGLATFLGELRSDGLPHIPGSEARATTLSARSAGSEYLNVEFGWLPFISDIRKFAFAVKNSKEIIDDYRKGSDTKIRVRYGGQGDSSSLLSSGSGFASPSNLNIPTFVNIDERTETSRKFSGAFRYHIPMGNSQYDRLVRYEAYANRLVGSRITPEVLWEVAPWSWAVDWFTNTGDVIHNISSLGSDGLVMQYGYATDVVRYTADLRARVTSTQAGVPVNTFLSRFDERKYIRRIQATPYGFGLDWDGFSPRQIGVLVALGLTRGQRPGYRGRDT</sequence>
<name>A0A514CZS8_9VIRU</name>
<evidence type="ECO:0000256" key="3">
    <source>
        <dbReference type="ARBA" id="ARBA00022804"/>
    </source>
</evidence>
<evidence type="ECO:0000256" key="7">
    <source>
        <dbReference type="ARBA" id="ARBA00035110"/>
    </source>
</evidence>
<accession>A0A514CZS8</accession>
<organism evidence="8">
    <name type="scientific">Leviviridae sp</name>
    <dbReference type="NCBI Taxonomy" id="2027243"/>
    <lineage>
        <taxon>Viruses</taxon>
        <taxon>Riboviria</taxon>
        <taxon>Orthornavirae</taxon>
        <taxon>Lenarviricota</taxon>
        <taxon>Leviviricetes</taxon>
        <taxon>Norzivirales</taxon>
        <taxon>Fiersviridae</taxon>
    </lineage>
</organism>
<gene>
    <name evidence="8" type="ORF">H4Bulk46782_000001</name>
</gene>
<protein>
    <recommendedName>
        <fullName evidence="9">Maturation</fullName>
    </recommendedName>
</protein>
<evidence type="ECO:0000256" key="1">
    <source>
        <dbReference type="ARBA" id="ARBA00004328"/>
    </source>
</evidence>
<evidence type="ECO:0008006" key="9">
    <source>
        <dbReference type="Google" id="ProtNLM"/>
    </source>
</evidence>
<keyword evidence="5" id="KW-1175">Viral attachment to host cell pilus</keyword>
<dbReference type="InterPro" id="IPR005563">
    <property type="entry name" value="A_protein"/>
</dbReference>
<evidence type="ECO:0000256" key="2">
    <source>
        <dbReference type="ARBA" id="ARBA00022581"/>
    </source>
</evidence>
<evidence type="ECO:0000256" key="5">
    <source>
        <dbReference type="ARBA" id="ARBA00023104"/>
    </source>
</evidence>
<evidence type="ECO:0000313" key="8">
    <source>
        <dbReference type="EMBL" id="QDH86853.1"/>
    </source>
</evidence>
<dbReference type="GO" id="GO:0039666">
    <property type="term" value="P:virion attachment to host cell pilus"/>
    <property type="evidence" value="ECO:0007669"/>
    <property type="project" value="UniProtKB-KW"/>
</dbReference>
<evidence type="ECO:0000256" key="6">
    <source>
        <dbReference type="ARBA" id="ARBA00023296"/>
    </source>
</evidence>
<evidence type="ECO:0000256" key="4">
    <source>
        <dbReference type="ARBA" id="ARBA00022844"/>
    </source>
</evidence>
<comment type="similarity">
    <text evidence="7">Belongs to the Leviviricetes maturation protein family.</text>
</comment>
<dbReference type="GO" id="GO:0044423">
    <property type="term" value="C:virion component"/>
    <property type="evidence" value="ECO:0007669"/>
    <property type="project" value="UniProtKB-KW"/>
</dbReference>
<keyword evidence="2" id="KW-0945">Host-virus interaction</keyword>
<keyword evidence="6" id="KW-1160">Virus entry into host cell</keyword>
<dbReference type="EMBL" id="MN032980">
    <property type="protein sequence ID" value="QDH86853.1"/>
    <property type="molecule type" value="Genomic_RNA"/>
</dbReference>
<keyword evidence="3" id="KW-1161">Viral attachment to host cell</keyword>
<proteinExistence type="inferred from homology"/>
<comment type="subcellular location">
    <subcellularLocation>
        <location evidence="1">Virion</location>
    </subcellularLocation>
</comment>
<reference evidence="8" key="1">
    <citation type="submission" date="2019-05" db="EMBL/GenBank/DDBJ databases">
        <title>Metatranscriptomic reconstruction reveals RNA viruses with the potential to shape carbon cycling in soil.</title>
        <authorList>
            <person name="Starr E.P."/>
            <person name="Nuccio E."/>
            <person name="Pett-Ridge J."/>
            <person name="Banfield J.F."/>
            <person name="Firestone M.K."/>
        </authorList>
    </citation>
    <scope>NUCLEOTIDE SEQUENCE</scope>
    <source>
        <strain evidence="8">H4_Bulk_46_scaffold_782</strain>
    </source>
</reference>